<evidence type="ECO:0000313" key="2">
    <source>
        <dbReference type="Proteomes" id="UP000748025"/>
    </source>
</evidence>
<proteinExistence type="predicted"/>
<keyword evidence="2" id="KW-1185">Reference proteome</keyword>
<evidence type="ECO:0000313" key="1">
    <source>
        <dbReference type="EMBL" id="KAG6002455.1"/>
    </source>
</evidence>
<protein>
    <submittedName>
        <fullName evidence="1">Uncharacterized protein</fullName>
    </submittedName>
</protein>
<comment type="caution">
    <text evidence="1">The sequence shown here is derived from an EMBL/GenBank/DDBJ whole genome shotgun (WGS) entry which is preliminary data.</text>
</comment>
<name>A0A9P7N930_9HYPO</name>
<dbReference type="AlphaFoldDB" id="A0A9P7N930"/>
<sequence length="103" mass="11212">MALSDVEGLQDKTGKVATDRFLEPIMAMTGQPLLSSSSDPEGGAHITSIPSFLGTFIEGNSWAKSVDLARPTGNVPIFEMTCFENQFMAKHRPWLHSSKISVD</sequence>
<gene>
    <name evidence="1" type="ORF">E4U43_001114</name>
</gene>
<accession>A0A9P7N930</accession>
<dbReference type="EMBL" id="SRPW01001345">
    <property type="protein sequence ID" value="KAG6002455.1"/>
    <property type="molecule type" value="Genomic_DNA"/>
</dbReference>
<reference evidence="1" key="1">
    <citation type="journal article" date="2020" name="bioRxiv">
        <title>Whole genome comparisons of ergot fungi reveals the divergence and evolution of species within the genus Claviceps are the result of varying mechanisms driving genome evolution and host range expansion.</title>
        <authorList>
            <person name="Wyka S.A."/>
            <person name="Mondo S.J."/>
            <person name="Liu M."/>
            <person name="Dettman J."/>
            <person name="Nalam V."/>
            <person name="Broders K.D."/>
        </authorList>
    </citation>
    <scope>NUCLEOTIDE SEQUENCE</scope>
    <source>
        <strain evidence="1">CCC 602</strain>
    </source>
</reference>
<dbReference type="Proteomes" id="UP000748025">
    <property type="component" value="Unassembled WGS sequence"/>
</dbReference>
<organism evidence="1 2">
    <name type="scientific">Claviceps pusilla</name>
    <dbReference type="NCBI Taxonomy" id="123648"/>
    <lineage>
        <taxon>Eukaryota</taxon>
        <taxon>Fungi</taxon>
        <taxon>Dikarya</taxon>
        <taxon>Ascomycota</taxon>
        <taxon>Pezizomycotina</taxon>
        <taxon>Sordariomycetes</taxon>
        <taxon>Hypocreomycetidae</taxon>
        <taxon>Hypocreales</taxon>
        <taxon>Clavicipitaceae</taxon>
        <taxon>Claviceps</taxon>
    </lineage>
</organism>